<dbReference type="InterPro" id="IPR002514">
    <property type="entry name" value="Transposase_8"/>
</dbReference>
<dbReference type="PANTHER" id="PTHR33609">
    <property type="entry name" value="LOW CALCIUM RESPONSE LOCUS PROTEIN S"/>
    <property type="match status" value="1"/>
</dbReference>
<dbReference type="GO" id="GO:0003677">
    <property type="term" value="F:DNA binding"/>
    <property type="evidence" value="ECO:0007669"/>
    <property type="project" value="InterPro"/>
</dbReference>
<dbReference type="GO" id="GO:0006313">
    <property type="term" value="P:DNA transposition"/>
    <property type="evidence" value="ECO:0007669"/>
    <property type="project" value="InterPro"/>
</dbReference>
<dbReference type="GO" id="GO:0004803">
    <property type="term" value="F:transposase activity"/>
    <property type="evidence" value="ECO:0007669"/>
    <property type="project" value="InterPro"/>
</dbReference>
<dbReference type="InterPro" id="IPR009057">
    <property type="entry name" value="Homeodomain-like_sf"/>
</dbReference>
<name>A0A2Z6EUU8_9BURK</name>
<sequence length="56" mass="6846">MSSSLFYKWRSKYGGMDASMIARLKELEEENRRLKKMYAEERLKVEIIQEAMQKKW</sequence>
<keyword evidence="2" id="KW-1185">Reference proteome</keyword>
<protein>
    <submittedName>
        <fullName evidence="1">ISxac2 Transposase</fullName>
    </submittedName>
</protein>
<organism evidence="1 2">
    <name type="scientific">Mycoavidus cysteinexigens</name>
    <dbReference type="NCBI Taxonomy" id="1553431"/>
    <lineage>
        <taxon>Bacteria</taxon>
        <taxon>Pseudomonadati</taxon>
        <taxon>Pseudomonadota</taxon>
        <taxon>Betaproteobacteria</taxon>
        <taxon>Burkholderiales</taxon>
        <taxon>Burkholderiaceae</taxon>
        <taxon>Mycoavidus</taxon>
    </lineage>
</organism>
<reference evidence="1 2" key="1">
    <citation type="journal article" date="2018" name="Microbes Environ.">
        <title>Comparative Genomic Insights into Endofungal Lifestyles of Two Bacterial Endosymbionts, Mycoavidus cysteinexigens and Burkholderia rhizoxinica.</title>
        <authorList>
            <person name="Sharmin D."/>
            <person name="Guo Y."/>
            <person name="Nishizawa T."/>
            <person name="Ohshima S."/>
            <person name="Sato Y."/>
            <person name="Takashima Y."/>
            <person name="Narisawa K."/>
            <person name="Ohta H."/>
        </authorList>
    </citation>
    <scope>NUCLEOTIDE SEQUENCE [LARGE SCALE GENOMIC DNA]</scope>
    <source>
        <strain evidence="1 2">B1-EB</strain>
    </source>
</reference>
<dbReference type="KEGG" id="mcys:MCB1EB_1063"/>
<evidence type="ECO:0000313" key="1">
    <source>
        <dbReference type="EMBL" id="BBE09224.1"/>
    </source>
</evidence>
<accession>A0A2Z6EUU8</accession>
<proteinExistence type="predicted"/>
<dbReference type="AlphaFoldDB" id="A0A2Z6EUU8"/>
<gene>
    <name evidence="1" type="ORF">MCB1EB_1063</name>
</gene>
<dbReference type="Pfam" id="PF01527">
    <property type="entry name" value="HTH_Tnp_1"/>
    <property type="match status" value="1"/>
</dbReference>
<dbReference type="Proteomes" id="UP000282597">
    <property type="component" value="Chromosome"/>
</dbReference>
<dbReference type="PANTHER" id="PTHR33609:SF1">
    <property type="entry name" value="TRANSPOSASE"/>
    <property type="match status" value="1"/>
</dbReference>
<dbReference type="EMBL" id="AP018150">
    <property type="protein sequence ID" value="BBE09224.1"/>
    <property type="molecule type" value="Genomic_DNA"/>
</dbReference>
<dbReference type="SUPFAM" id="SSF46689">
    <property type="entry name" value="Homeodomain-like"/>
    <property type="match status" value="1"/>
</dbReference>
<evidence type="ECO:0000313" key="2">
    <source>
        <dbReference type="Proteomes" id="UP000282597"/>
    </source>
</evidence>
<dbReference type="InterPro" id="IPR052546">
    <property type="entry name" value="Transposase_8_domain"/>
</dbReference>